<comment type="caution">
    <text evidence="10">The sequence shown here is derived from an EMBL/GenBank/DDBJ whole genome shotgun (WGS) entry which is preliminary data.</text>
</comment>
<gene>
    <name evidence="10" type="ORF">LX24_02757</name>
</gene>
<sequence length="411" mass="45747">MLYSHGRGHFSYNNLNGIMGIDHNNTITEELQLLTTTKGGCPVSRIIAVLHKEILQMRRDRMTLGLIFMLPLVQLLLFGYAIQTEVKHIPTVVFDQSLTVESRDLLDAFVASGYFDVTRTVNSYTEVNKMIDSGEAKVGIIFPPDFARNIKRGEPGQVQVIVDASDNMVANQAVAVANSIGLIQSQKVLAQTKQFTGPPYDVRVRPWYNPDGITAYYMVPAILGIIVTMTMVIMTSMGIVRERERGTLEQLIVTPIKSHELMIGKILPYIVLGYLQITVALLVGVIVFHVPIRGSLLELYLLTLFFITASLGLGILISNIAKSQMQAFQMSFFVMLPSILLSGFMFPRDAMPKIIYYLSSLIPLTYYLDIIRGIVLKGIGFSYLVGQVTALLVFSVVLLTLSILKFKKKIA</sequence>
<evidence type="ECO:0000313" key="11">
    <source>
        <dbReference type="Proteomes" id="UP000323166"/>
    </source>
</evidence>
<name>A0A5S4ZN96_9FIRM</name>
<evidence type="ECO:0000256" key="4">
    <source>
        <dbReference type="ARBA" id="ARBA00022475"/>
    </source>
</evidence>
<keyword evidence="7 8" id="KW-0472">Membrane</keyword>
<evidence type="ECO:0000256" key="7">
    <source>
        <dbReference type="ARBA" id="ARBA00023136"/>
    </source>
</evidence>
<dbReference type="Gene3D" id="3.40.1710.10">
    <property type="entry name" value="abc type-2 transporter like domain"/>
    <property type="match status" value="1"/>
</dbReference>
<keyword evidence="4" id="KW-1003">Cell membrane</keyword>
<evidence type="ECO:0000256" key="2">
    <source>
        <dbReference type="ARBA" id="ARBA00007783"/>
    </source>
</evidence>
<feature type="transmembrane region" description="Helical" evidence="8">
    <location>
        <begin position="354"/>
        <end position="371"/>
    </location>
</feature>
<organism evidence="10 11">
    <name type="scientific">Desulfallas thermosapovorans DSM 6562</name>
    <dbReference type="NCBI Taxonomy" id="1121431"/>
    <lineage>
        <taxon>Bacteria</taxon>
        <taxon>Bacillati</taxon>
        <taxon>Bacillota</taxon>
        <taxon>Clostridia</taxon>
        <taxon>Eubacteriales</taxon>
        <taxon>Desulfallaceae</taxon>
        <taxon>Desulfallas</taxon>
    </lineage>
</organism>
<reference evidence="10 11" key="1">
    <citation type="submission" date="2019-07" db="EMBL/GenBank/DDBJ databases">
        <title>Genomic Encyclopedia of Type Strains, Phase I: the one thousand microbial genomes (KMG-I) project.</title>
        <authorList>
            <person name="Kyrpides N."/>
        </authorList>
    </citation>
    <scope>NUCLEOTIDE SEQUENCE [LARGE SCALE GENOMIC DNA]</scope>
    <source>
        <strain evidence="10 11">DSM 6562</strain>
    </source>
</reference>
<feature type="transmembrane region" description="Helical" evidence="8">
    <location>
        <begin position="62"/>
        <end position="82"/>
    </location>
</feature>
<dbReference type="InterPro" id="IPR047817">
    <property type="entry name" value="ABC2_TM_bact-type"/>
</dbReference>
<proteinExistence type="inferred from homology"/>
<dbReference type="PANTHER" id="PTHR30294:SF29">
    <property type="entry name" value="MULTIDRUG ABC TRANSPORTER PERMEASE YBHS-RELATED"/>
    <property type="match status" value="1"/>
</dbReference>
<dbReference type="InterPro" id="IPR051449">
    <property type="entry name" value="ABC-2_transporter_component"/>
</dbReference>
<keyword evidence="3" id="KW-0813">Transport</keyword>
<feature type="transmembrane region" description="Helical" evidence="8">
    <location>
        <begin position="215"/>
        <end position="240"/>
    </location>
</feature>
<comment type="subcellular location">
    <subcellularLocation>
        <location evidence="1">Cell membrane</location>
        <topology evidence="1">Multi-pass membrane protein</topology>
    </subcellularLocation>
</comment>
<feature type="domain" description="ABC transmembrane type-2" evidence="9">
    <location>
        <begin position="180"/>
        <end position="409"/>
    </location>
</feature>
<dbReference type="Proteomes" id="UP000323166">
    <property type="component" value="Unassembled WGS sequence"/>
</dbReference>
<comment type="similarity">
    <text evidence="2">Belongs to the ABC-2 integral membrane protein family.</text>
</comment>
<evidence type="ECO:0000256" key="5">
    <source>
        <dbReference type="ARBA" id="ARBA00022692"/>
    </source>
</evidence>
<dbReference type="InterPro" id="IPR013525">
    <property type="entry name" value="ABC2_TM"/>
</dbReference>
<evidence type="ECO:0000256" key="1">
    <source>
        <dbReference type="ARBA" id="ARBA00004651"/>
    </source>
</evidence>
<accession>A0A5S4ZN96</accession>
<keyword evidence="11" id="KW-1185">Reference proteome</keyword>
<keyword evidence="5 8" id="KW-0812">Transmembrane</keyword>
<feature type="transmembrane region" description="Helical" evidence="8">
    <location>
        <begin position="383"/>
        <end position="404"/>
    </location>
</feature>
<dbReference type="PANTHER" id="PTHR30294">
    <property type="entry name" value="MEMBRANE COMPONENT OF ABC TRANSPORTER YHHJ-RELATED"/>
    <property type="match status" value="1"/>
</dbReference>
<protein>
    <submittedName>
        <fullName evidence="10">ABC-2 type transport system permease protein</fullName>
    </submittedName>
</protein>
<dbReference type="PROSITE" id="PS51012">
    <property type="entry name" value="ABC_TM2"/>
    <property type="match status" value="1"/>
</dbReference>
<evidence type="ECO:0000256" key="3">
    <source>
        <dbReference type="ARBA" id="ARBA00022448"/>
    </source>
</evidence>
<dbReference type="GO" id="GO:0140359">
    <property type="term" value="F:ABC-type transporter activity"/>
    <property type="evidence" value="ECO:0007669"/>
    <property type="project" value="InterPro"/>
</dbReference>
<dbReference type="EMBL" id="VNHM01000020">
    <property type="protein sequence ID" value="TYO93317.1"/>
    <property type="molecule type" value="Genomic_DNA"/>
</dbReference>
<dbReference type="Pfam" id="PF12698">
    <property type="entry name" value="ABC2_membrane_3"/>
    <property type="match status" value="1"/>
</dbReference>
<feature type="transmembrane region" description="Helical" evidence="8">
    <location>
        <begin position="330"/>
        <end position="348"/>
    </location>
</feature>
<evidence type="ECO:0000256" key="6">
    <source>
        <dbReference type="ARBA" id="ARBA00022989"/>
    </source>
</evidence>
<feature type="transmembrane region" description="Helical" evidence="8">
    <location>
        <begin position="266"/>
        <end position="287"/>
    </location>
</feature>
<evidence type="ECO:0000259" key="9">
    <source>
        <dbReference type="PROSITE" id="PS51012"/>
    </source>
</evidence>
<dbReference type="AlphaFoldDB" id="A0A5S4ZN96"/>
<dbReference type="GO" id="GO:0005886">
    <property type="term" value="C:plasma membrane"/>
    <property type="evidence" value="ECO:0007669"/>
    <property type="project" value="UniProtKB-SubCell"/>
</dbReference>
<evidence type="ECO:0000313" key="10">
    <source>
        <dbReference type="EMBL" id="TYO93317.1"/>
    </source>
</evidence>
<evidence type="ECO:0000256" key="8">
    <source>
        <dbReference type="SAM" id="Phobius"/>
    </source>
</evidence>
<keyword evidence="6 8" id="KW-1133">Transmembrane helix</keyword>
<feature type="transmembrane region" description="Helical" evidence="8">
    <location>
        <begin position="299"/>
        <end position="318"/>
    </location>
</feature>